<feature type="signal peptide" evidence="1">
    <location>
        <begin position="1"/>
        <end position="40"/>
    </location>
</feature>
<reference evidence="2 3" key="1">
    <citation type="submission" date="2015-03" db="EMBL/GenBank/DDBJ databases">
        <authorList>
            <person name="Regsiter A."/>
            <person name="william w."/>
        </authorList>
    </citation>
    <scope>NUCLEOTIDE SEQUENCE [LARGE SCALE GENOMIC DNA]</scope>
    <source>
        <strain evidence="2 3">CB1</strain>
    </source>
</reference>
<evidence type="ECO:0000256" key="1">
    <source>
        <dbReference type="SAM" id="SignalP"/>
    </source>
</evidence>
<protein>
    <submittedName>
        <fullName evidence="2">Lipoprotein</fullName>
    </submittedName>
</protein>
<organism evidence="2 3">
    <name type="scientific">Thiomonas arsenitoxydans (strain DSM 22701 / CIP 110005 / 3As)</name>
    <dbReference type="NCBI Taxonomy" id="426114"/>
    <lineage>
        <taxon>Bacteria</taxon>
        <taxon>Pseudomonadati</taxon>
        <taxon>Pseudomonadota</taxon>
        <taxon>Betaproteobacteria</taxon>
        <taxon>Burkholderiales</taxon>
        <taxon>Thiomonas</taxon>
    </lineage>
</organism>
<sequence length="362" mass="37939">MLCVHSPRARRLPAPQWRALRAASLACSAMALAFPLSAHACATCGCSLSTDAAMGYSAASGWRVNLQTDYINQSQLRTGTHSVSAASVAALNPAAGQEVERDTINRYTTLGLTYSPNADWSVNLQIPYIDRSHSTYGAATPDQITAGNLSGATLRGLGDVKLIGSYQGLLPTHNVGLQLGLKLPTGRYGGPNADGTGTVGRSPVAFSSGPSAGQLVDTSLQPGTGSTDLIVGAYAYQAISQDFDAFVSGQFQAAVAHKLDTPGEDYRPGNLASLSFGLRDEARPDFVPQVQVNITHKSHDQGALADTADTAGTVAYLSPGLSATLVKGWQAYGFVQLPVYSRLDGYQLFPHWTASLGISTAF</sequence>
<dbReference type="Proteomes" id="UP000078599">
    <property type="component" value="Unassembled WGS sequence"/>
</dbReference>
<accession>A0ABP1Z2G7</accession>
<name>A0ABP1Z2G7_THIA3</name>
<feature type="chain" id="PRO_5047162551" evidence="1">
    <location>
        <begin position="41"/>
        <end position="362"/>
    </location>
</feature>
<evidence type="ECO:0000313" key="3">
    <source>
        <dbReference type="Proteomes" id="UP000078599"/>
    </source>
</evidence>
<gene>
    <name evidence="2" type="ORF">THICB1_110488</name>
</gene>
<keyword evidence="3" id="KW-1185">Reference proteome</keyword>
<comment type="caution">
    <text evidence="2">The sequence shown here is derived from an EMBL/GenBank/DDBJ whole genome shotgun (WGS) entry which is preliminary data.</text>
</comment>
<keyword evidence="1" id="KW-0732">Signal</keyword>
<evidence type="ECO:0000313" key="2">
    <source>
        <dbReference type="EMBL" id="CQR28663.1"/>
    </source>
</evidence>
<dbReference type="RefSeq" id="WP_050986007.1">
    <property type="nucleotide sequence ID" value="NC_014145.1"/>
</dbReference>
<dbReference type="EMBL" id="CTRI01000003">
    <property type="protein sequence ID" value="CQR28663.1"/>
    <property type="molecule type" value="Genomic_DNA"/>
</dbReference>
<proteinExistence type="predicted"/>
<keyword evidence="2" id="KW-0449">Lipoprotein</keyword>